<name>A0A942TJA9_9BACI</name>
<dbReference type="Proteomes" id="UP000682713">
    <property type="component" value="Unassembled WGS sequence"/>
</dbReference>
<reference evidence="2 3" key="1">
    <citation type="submission" date="2021-05" db="EMBL/GenBank/DDBJ databases">
        <title>Novel Bacillus species.</title>
        <authorList>
            <person name="Liu G."/>
        </authorList>
    </citation>
    <scope>NUCLEOTIDE SEQUENCE [LARGE SCALE GENOMIC DNA]</scope>
    <source>
        <strain evidence="2 3">FJAT-49732</strain>
    </source>
</reference>
<comment type="caution">
    <text evidence="2">The sequence shown here is derived from an EMBL/GenBank/DDBJ whole genome shotgun (WGS) entry which is preliminary data.</text>
</comment>
<feature type="transmembrane region" description="Helical" evidence="1">
    <location>
        <begin position="6"/>
        <end position="24"/>
    </location>
</feature>
<protein>
    <submittedName>
        <fullName evidence="2">Uncharacterized protein</fullName>
    </submittedName>
</protein>
<sequence>MFDIIIEAIIGFIIDLLANALFFITPKSKLEKNIDKLRNEKWFSTLYQDYRYSYVIWHNRKVKRYLIKSKNVELLIRNEQEKEKFINLIEQEHFKFTGLK</sequence>
<dbReference type="AlphaFoldDB" id="A0A942TJA9"/>
<evidence type="ECO:0000313" key="3">
    <source>
        <dbReference type="Proteomes" id="UP000682713"/>
    </source>
</evidence>
<proteinExistence type="predicted"/>
<dbReference type="RefSeq" id="WP_213109891.1">
    <property type="nucleotide sequence ID" value="NZ_JAGYPJ010000001.1"/>
</dbReference>
<keyword evidence="1" id="KW-0472">Membrane</keyword>
<accession>A0A942TJA9</accession>
<evidence type="ECO:0000313" key="2">
    <source>
        <dbReference type="EMBL" id="MBS4199196.1"/>
    </source>
</evidence>
<dbReference type="EMBL" id="JAGYPJ010000001">
    <property type="protein sequence ID" value="MBS4199196.1"/>
    <property type="molecule type" value="Genomic_DNA"/>
</dbReference>
<gene>
    <name evidence="2" type="ORF">KHA93_05945</name>
</gene>
<keyword evidence="1" id="KW-0812">Transmembrane</keyword>
<keyword evidence="1" id="KW-1133">Transmembrane helix</keyword>
<evidence type="ECO:0000256" key="1">
    <source>
        <dbReference type="SAM" id="Phobius"/>
    </source>
</evidence>
<keyword evidence="3" id="KW-1185">Reference proteome</keyword>
<organism evidence="2 3">
    <name type="scientific">Lederbergia citrisecunda</name>
    <dbReference type="NCBI Taxonomy" id="2833583"/>
    <lineage>
        <taxon>Bacteria</taxon>
        <taxon>Bacillati</taxon>
        <taxon>Bacillota</taxon>
        <taxon>Bacilli</taxon>
        <taxon>Bacillales</taxon>
        <taxon>Bacillaceae</taxon>
        <taxon>Lederbergia</taxon>
    </lineage>
</organism>